<proteinExistence type="predicted"/>
<evidence type="ECO:0000313" key="4">
    <source>
        <dbReference type="Proteomes" id="UP000186309"/>
    </source>
</evidence>
<keyword evidence="1" id="KW-0812">Transmembrane</keyword>
<dbReference type="InterPro" id="IPR036465">
    <property type="entry name" value="vWFA_dom_sf"/>
</dbReference>
<dbReference type="RefSeq" id="WP_076343661.1">
    <property type="nucleotide sequence ID" value="NZ_CP019082.1"/>
</dbReference>
<dbReference type="PANTHER" id="PTHR33608:SF3">
    <property type="entry name" value="SLR2013 PROTEIN"/>
    <property type="match status" value="1"/>
</dbReference>
<gene>
    <name evidence="3" type="ORF">BSF38_00913</name>
</gene>
<dbReference type="KEGG" id="pbor:BSF38_00913"/>
<accession>A0A1U7CKN3</accession>
<protein>
    <recommendedName>
        <fullName evidence="2">DUF58 domain-containing protein</fullName>
    </recommendedName>
</protein>
<dbReference type="Pfam" id="PF01882">
    <property type="entry name" value="DUF58"/>
    <property type="match status" value="1"/>
</dbReference>
<dbReference type="Gene3D" id="3.40.50.410">
    <property type="entry name" value="von Willebrand factor, type A domain"/>
    <property type="match status" value="1"/>
</dbReference>
<dbReference type="SUPFAM" id="SSF53300">
    <property type="entry name" value="vWA-like"/>
    <property type="match status" value="1"/>
</dbReference>
<dbReference type="PANTHER" id="PTHR33608">
    <property type="entry name" value="BLL2464 PROTEIN"/>
    <property type="match status" value="1"/>
</dbReference>
<reference evidence="4" key="1">
    <citation type="submission" date="2016-12" db="EMBL/GenBank/DDBJ databases">
        <title>Comparative genomics of four Isosphaeraceae planctomycetes: a common pool of plasmids and glycoside hydrolase genes.</title>
        <authorList>
            <person name="Ivanova A."/>
        </authorList>
    </citation>
    <scope>NUCLEOTIDE SEQUENCE [LARGE SCALE GENOMIC DNA]</scope>
    <source>
        <strain evidence="4">PX4</strain>
    </source>
</reference>
<dbReference type="InterPro" id="IPR002881">
    <property type="entry name" value="DUF58"/>
</dbReference>
<dbReference type="AlphaFoldDB" id="A0A1U7CKN3"/>
<organism evidence="3 4">
    <name type="scientific">Paludisphaera borealis</name>
    <dbReference type="NCBI Taxonomy" id="1387353"/>
    <lineage>
        <taxon>Bacteria</taxon>
        <taxon>Pseudomonadati</taxon>
        <taxon>Planctomycetota</taxon>
        <taxon>Planctomycetia</taxon>
        <taxon>Isosphaerales</taxon>
        <taxon>Isosphaeraceae</taxon>
        <taxon>Paludisphaera</taxon>
    </lineage>
</organism>
<evidence type="ECO:0000256" key="1">
    <source>
        <dbReference type="SAM" id="Phobius"/>
    </source>
</evidence>
<feature type="domain" description="DUF58" evidence="2">
    <location>
        <begin position="197"/>
        <end position="369"/>
    </location>
</feature>
<dbReference type="OrthoDB" id="9778037at2"/>
<feature type="transmembrane region" description="Helical" evidence="1">
    <location>
        <begin position="34"/>
        <end position="50"/>
    </location>
</feature>
<dbReference type="Proteomes" id="UP000186309">
    <property type="component" value="Chromosome"/>
</dbReference>
<sequence length="436" mass="49469">MLIPTRRMMWLAAIPLVAILAGRGAPAAIVAAWTLMGLLLAALVVDGLLARRLPVRLHRQAPDQLHVDQADRVDWTVENRGLAPVRLILSDRAPEGALAIPPVLEVDAPPRSRTTYSYEVVPTRRGLTAFGDLDYRIRGPLGLAWSQKRLPALQEIRCMPHLANARTAELAERHALLRQAGSHRFRWRGAGTSFESLREYSTQDDIRWVDWKATARLGRPISRNFEIERHQQVVVLVDASRALTTYCGRRTKFDAMLEAAILLARTTLSQGDDLGLMVFADQVELYLHPRRERAQLNAVIEGLYAKEPRLVEPNYELALTLAAKRNTRRTLFILLTDVTVIEAARRMLLYSRMLTQRHLFLVVTIADETLEENELREPRSAEDLYRVGVAAGLMQERTVLLEELRRSGVEVLDSRADQVAARAIERYLDLKRRNRL</sequence>
<evidence type="ECO:0000313" key="3">
    <source>
        <dbReference type="EMBL" id="APW59489.1"/>
    </source>
</evidence>
<name>A0A1U7CKN3_9BACT</name>
<keyword evidence="1" id="KW-0472">Membrane</keyword>
<dbReference type="STRING" id="1387353.BSF38_00913"/>
<dbReference type="EMBL" id="CP019082">
    <property type="protein sequence ID" value="APW59489.1"/>
    <property type="molecule type" value="Genomic_DNA"/>
</dbReference>
<keyword evidence="1" id="KW-1133">Transmembrane helix</keyword>
<keyword evidence="4" id="KW-1185">Reference proteome</keyword>
<evidence type="ECO:0000259" key="2">
    <source>
        <dbReference type="Pfam" id="PF01882"/>
    </source>
</evidence>